<dbReference type="PANTHER" id="PTHR11963:SF20">
    <property type="entry name" value="PEPTIDASE B"/>
    <property type="match status" value="1"/>
</dbReference>
<dbReference type="PROSITE" id="PS00631">
    <property type="entry name" value="CYTOSOL_AP"/>
    <property type="match status" value="1"/>
</dbReference>
<proteinExistence type="inferred from homology"/>
<dbReference type="Gene3D" id="3.40.220.10">
    <property type="entry name" value="Leucine Aminopeptidase, subunit E, domain 1"/>
    <property type="match status" value="1"/>
</dbReference>
<dbReference type="PANTHER" id="PTHR11963">
    <property type="entry name" value="LEUCINE AMINOPEPTIDASE-RELATED"/>
    <property type="match status" value="1"/>
</dbReference>
<name>A0ABU9J2P6_9GAMM</name>
<keyword evidence="4" id="KW-0378">Hydrolase</keyword>
<keyword evidence="5" id="KW-0464">Manganese</keyword>
<organism evidence="7 8">
    <name type="scientific">Pseudoxanthomonas putridarboris</name>
    <dbReference type="NCBI Taxonomy" id="752605"/>
    <lineage>
        <taxon>Bacteria</taxon>
        <taxon>Pseudomonadati</taxon>
        <taxon>Pseudomonadota</taxon>
        <taxon>Gammaproteobacteria</taxon>
        <taxon>Lysobacterales</taxon>
        <taxon>Lysobacteraceae</taxon>
        <taxon>Pseudoxanthomonas</taxon>
    </lineage>
</organism>
<keyword evidence="3" id="KW-0645">Protease</keyword>
<evidence type="ECO:0000256" key="1">
    <source>
        <dbReference type="ARBA" id="ARBA00009528"/>
    </source>
</evidence>
<evidence type="ECO:0000256" key="5">
    <source>
        <dbReference type="ARBA" id="ARBA00023211"/>
    </source>
</evidence>
<keyword evidence="2 7" id="KW-0031">Aminopeptidase</keyword>
<evidence type="ECO:0000313" key="7">
    <source>
        <dbReference type="EMBL" id="MEL1265510.1"/>
    </source>
</evidence>
<dbReference type="InterPro" id="IPR000819">
    <property type="entry name" value="Peptidase_M17_C"/>
</dbReference>
<dbReference type="RefSeq" id="WP_341726674.1">
    <property type="nucleotide sequence ID" value="NZ_JBBWWT010000006.1"/>
</dbReference>
<keyword evidence="8" id="KW-1185">Reference proteome</keyword>
<evidence type="ECO:0000256" key="2">
    <source>
        <dbReference type="ARBA" id="ARBA00022438"/>
    </source>
</evidence>
<comment type="caution">
    <text evidence="7">The sequence shown here is derived from an EMBL/GenBank/DDBJ whole genome shotgun (WGS) entry which is preliminary data.</text>
</comment>
<dbReference type="InterPro" id="IPR043472">
    <property type="entry name" value="Macro_dom-like"/>
</dbReference>
<reference evidence="7 8" key="1">
    <citation type="submission" date="2024-04" db="EMBL/GenBank/DDBJ databases">
        <title>Draft genome sequence of Pseudoxanthomonas putridarboris WD12.</title>
        <authorList>
            <person name="Oh J."/>
        </authorList>
    </citation>
    <scope>NUCLEOTIDE SEQUENCE [LARGE SCALE GENOMIC DNA]</scope>
    <source>
        <strain evidence="7 8">WD12</strain>
    </source>
</reference>
<protein>
    <submittedName>
        <fullName evidence="7">Leucyl aminopeptidase family protein</fullName>
    </submittedName>
</protein>
<dbReference type="InterPro" id="IPR048816">
    <property type="entry name" value="Peptidase_M17_N_1"/>
</dbReference>
<accession>A0ABU9J2P6</accession>
<sequence length="461" mass="49265">MSLANAYTDASADARPFHVLERAQLAAWRATQSAAINAWIDAQNFTASAGSLLLLPGEDGLAGAVIGIGDALDPYSYGHAPFGLPIGDWRLATDLPDDARNALQLGWGLGSYRFDRYKTPPRKPARLVLAQADAETLDLLAASLRVRDLVNTPTEHMGPDELETAVRELAQVHGAQVEAIAGDALLAQNFPAIHAVGRASHRAPRLVALRWGGDTDESRAHPHVALVGKGVCFDTGGLDIKPADGMRNMKKDMGGAAHAIALAQLVMARKLPVRLTLLVPAVENSIGPNAFRPGEVIATRKGVSVEIDNTDAEGRVVLCDALTYAGEQSPDLLLDFATLTGAARIALGPDLPALFANDDALAHDWISAGERMRDPVWRMPLWRPYLRYLTSGIADLANAGSRMAGAVTAALYLERFVPEGTKWAHLDVYAWNDSDRAGRPAGGEALALRSAYAMLKARYGV</sequence>
<dbReference type="SUPFAM" id="SSF53187">
    <property type="entry name" value="Zn-dependent exopeptidases"/>
    <property type="match status" value="1"/>
</dbReference>
<evidence type="ECO:0000256" key="3">
    <source>
        <dbReference type="ARBA" id="ARBA00022670"/>
    </source>
</evidence>
<dbReference type="Pfam" id="PF00883">
    <property type="entry name" value="Peptidase_M17"/>
    <property type="match status" value="1"/>
</dbReference>
<feature type="domain" description="Cytosol aminopeptidase" evidence="6">
    <location>
        <begin position="309"/>
        <end position="316"/>
    </location>
</feature>
<dbReference type="PRINTS" id="PR00481">
    <property type="entry name" value="LAMNOPPTDASE"/>
</dbReference>
<dbReference type="EMBL" id="JBBWWT010000006">
    <property type="protein sequence ID" value="MEL1265510.1"/>
    <property type="molecule type" value="Genomic_DNA"/>
</dbReference>
<dbReference type="Gene3D" id="3.40.630.10">
    <property type="entry name" value="Zn peptidases"/>
    <property type="match status" value="1"/>
</dbReference>
<comment type="similarity">
    <text evidence="1">Belongs to the peptidase M17 family.</text>
</comment>
<dbReference type="CDD" id="cd00433">
    <property type="entry name" value="Peptidase_M17"/>
    <property type="match status" value="1"/>
</dbReference>
<dbReference type="GO" id="GO:0004177">
    <property type="term" value="F:aminopeptidase activity"/>
    <property type="evidence" value="ECO:0007669"/>
    <property type="project" value="UniProtKB-KW"/>
</dbReference>
<gene>
    <name evidence="7" type="ORF">AAD027_14200</name>
</gene>
<dbReference type="InterPro" id="IPR011356">
    <property type="entry name" value="Leucine_aapep/pepB"/>
</dbReference>
<evidence type="ECO:0000256" key="4">
    <source>
        <dbReference type="ARBA" id="ARBA00022801"/>
    </source>
</evidence>
<evidence type="ECO:0000313" key="8">
    <source>
        <dbReference type="Proteomes" id="UP001459204"/>
    </source>
</evidence>
<dbReference type="Pfam" id="PF21337">
    <property type="entry name" value="Peptidase_M17_N_1"/>
    <property type="match status" value="1"/>
</dbReference>
<dbReference type="Proteomes" id="UP001459204">
    <property type="component" value="Unassembled WGS sequence"/>
</dbReference>
<evidence type="ECO:0000259" key="6">
    <source>
        <dbReference type="PROSITE" id="PS00631"/>
    </source>
</evidence>